<dbReference type="GO" id="GO:0006302">
    <property type="term" value="P:double-strand break repair"/>
    <property type="evidence" value="ECO:0007669"/>
    <property type="project" value="InterPro"/>
</dbReference>
<evidence type="ECO:0000256" key="2">
    <source>
        <dbReference type="SAM" id="Phobius"/>
    </source>
</evidence>
<keyword evidence="2" id="KW-0472">Membrane</keyword>
<proteinExistence type="predicted"/>
<dbReference type="GO" id="GO:0016887">
    <property type="term" value="F:ATP hydrolysis activity"/>
    <property type="evidence" value="ECO:0007669"/>
    <property type="project" value="InterPro"/>
</dbReference>
<organism evidence="4 5">
    <name type="scientific">Halanaerobium saccharolyticum</name>
    <dbReference type="NCBI Taxonomy" id="43595"/>
    <lineage>
        <taxon>Bacteria</taxon>
        <taxon>Bacillati</taxon>
        <taxon>Bacillota</taxon>
        <taxon>Clostridia</taxon>
        <taxon>Halanaerobiales</taxon>
        <taxon>Halanaerobiaceae</taxon>
        <taxon>Halanaerobium</taxon>
    </lineage>
</organism>
<keyword evidence="2" id="KW-0812">Transmembrane</keyword>
<sequence length="874" mass="101933">MYYKNLYIRDFGIFNNQNLDNISKNLVVIGGKNRAGKSTFLNLLRYLPYGLPQDNSIPPARNQYYIEAELEKENKSYNLILNGYSKPEVLDQNLKQHTAAQLFNHLDQLSYQQLFSISLDELQHLSKIAKGKKKEKRLFSILLGAGFSELTKVPELADKYYSNAKKIGGILGDPAVASFKPYYNEIKMAEEMRDQALLEIKEFNQKREELNQSQEKLKQTKAKLKNLEHTYFLLDLLKNNYSELEEIEEMEAELEKEAAGSINFDFDKSSQENNNKRGLADLLSFFKSKSKKIENQQQNEEVLKEKIKNYQLQKDKINNNLQALIIEMESLNSSWEKPLQELEKIETDLIQEQQLNQKLREYNQLTSEIKKIESDINDLESEIEEKKLQLNDIEFIMPKTILKRSYIIIALSVITLSASFFVDNNQIAYLAMIFALTAFIYYSSNYKSSRLNKERTDEIKNENQAKKKRQETLKEQLNSYLGQLTEIEADLENYALILGITGDNYLEFIDSYFREIKDKKRKYRELKVEERDNREKRKELEESLEQLNDLILNAAAYCSCEFNAAEEMNLLDKSQTLFKDFHRLVDIWNLSEEYLARKSQLEYTLKSSDKTKNALNEKNEEEDPYQSFISLYGDFTSITAVEERKKELSEQLNFFKEQKSSLEKIIITLKNRIDDLSSSSKIEKAQQKIDQAQNNLEKKARSYAVNKSVNFILKKLRSRMIEKAEKELLEPASEILSRISSQHYTDLETSADLDRSDFKVITKNGKVFNSVQQLSQGSLEQLFLAVRISRIREIKPALPLVLDDSLVNFDRSHLYNTAEIISNLASQHQIFILSCHPHLVSFISRITDSAQYWKLEEGKFKLSDQENLIDYLSY</sequence>
<evidence type="ECO:0000313" key="5">
    <source>
        <dbReference type="Proteomes" id="UP000295064"/>
    </source>
</evidence>
<dbReference type="AlphaFoldDB" id="A0A4R6LW79"/>
<evidence type="ECO:0000259" key="3">
    <source>
        <dbReference type="Pfam" id="PF13476"/>
    </source>
</evidence>
<dbReference type="InterPro" id="IPR027417">
    <property type="entry name" value="P-loop_NTPase"/>
</dbReference>
<protein>
    <submittedName>
        <fullName evidence="4">Uncharacterized protein YhaN</fullName>
    </submittedName>
</protein>
<feature type="domain" description="Rad50/SbcC-type AAA" evidence="3">
    <location>
        <begin position="6"/>
        <end position="253"/>
    </location>
</feature>
<feature type="coiled-coil region" evidence="1">
    <location>
        <begin position="186"/>
        <end position="257"/>
    </location>
</feature>
<dbReference type="RefSeq" id="WP_133514796.1">
    <property type="nucleotide sequence ID" value="NZ_SNWX01000008.1"/>
</dbReference>
<dbReference type="Gene3D" id="3.40.50.300">
    <property type="entry name" value="P-loop containing nucleotide triphosphate hydrolases"/>
    <property type="match status" value="2"/>
</dbReference>
<accession>A0A4R6LW79</accession>
<reference evidence="4 5" key="1">
    <citation type="submission" date="2019-03" db="EMBL/GenBank/DDBJ databases">
        <title>Subsurface microbial communities from deep shales in Ohio and West Virginia, USA.</title>
        <authorList>
            <person name="Wrighton K."/>
        </authorList>
    </citation>
    <scope>NUCLEOTIDE SEQUENCE [LARGE SCALE GENOMIC DNA]</scope>
    <source>
        <strain evidence="4 5">MA284_T2</strain>
    </source>
</reference>
<feature type="coiled-coil region" evidence="1">
    <location>
        <begin position="286"/>
        <end position="396"/>
    </location>
</feature>
<keyword evidence="1" id="KW-0175">Coiled coil</keyword>
<feature type="transmembrane region" description="Helical" evidence="2">
    <location>
        <begin position="427"/>
        <end position="444"/>
    </location>
</feature>
<keyword evidence="2" id="KW-1133">Transmembrane helix</keyword>
<name>A0A4R6LW79_9FIRM</name>
<dbReference type="PANTHER" id="PTHR41259">
    <property type="entry name" value="DOUBLE-STRAND BREAK REPAIR RAD50 ATPASE, PUTATIVE-RELATED"/>
    <property type="match status" value="1"/>
</dbReference>
<dbReference type="OrthoDB" id="9764467at2"/>
<feature type="transmembrane region" description="Helical" evidence="2">
    <location>
        <begin position="405"/>
        <end position="421"/>
    </location>
</feature>
<comment type="caution">
    <text evidence="4">The sequence shown here is derived from an EMBL/GenBank/DDBJ whole genome shotgun (WGS) entry which is preliminary data.</text>
</comment>
<gene>
    <name evidence="4" type="ORF">DFR79_10887</name>
</gene>
<evidence type="ECO:0000256" key="1">
    <source>
        <dbReference type="SAM" id="Coils"/>
    </source>
</evidence>
<dbReference type="EMBL" id="SNWX01000008">
    <property type="protein sequence ID" value="TDO92061.1"/>
    <property type="molecule type" value="Genomic_DNA"/>
</dbReference>
<dbReference type="SUPFAM" id="SSF52540">
    <property type="entry name" value="P-loop containing nucleoside triphosphate hydrolases"/>
    <property type="match status" value="2"/>
</dbReference>
<dbReference type="Proteomes" id="UP000295064">
    <property type="component" value="Unassembled WGS sequence"/>
</dbReference>
<evidence type="ECO:0000313" key="4">
    <source>
        <dbReference type="EMBL" id="TDO92061.1"/>
    </source>
</evidence>
<feature type="coiled-coil region" evidence="1">
    <location>
        <begin position="456"/>
        <end position="557"/>
    </location>
</feature>
<dbReference type="InterPro" id="IPR038729">
    <property type="entry name" value="Rad50/SbcC_AAA"/>
</dbReference>
<dbReference type="PANTHER" id="PTHR41259:SF1">
    <property type="entry name" value="DOUBLE-STRAND BREAK REPAIR RAD50 ATPASE, PUTATIVE-RELATED"/>
    <property type="match status" value="1"/>
</dbReference>
<dbReference type="Pfam" id="PF13476">
    <property type="entry name" value="AAA_23"/>
    <property type="match status" value="1"/>
</dbReference>
<feature type="coiled-coil region" evidence="1">
    <location>
        <begin position="638"/>
        <end position="702"/>
    </location>
</feature>